<dbReference type="EMBL" id="FNBU01000004">
    <property type="protein sequence ID" value="SDF20453.1"/>
    <property type="molecule type" value="Genomic_DNA"/>
</dbReference>
<organism evidence="1 2">
    <name type="scientific">Sporolituus thermophilus DSM 23256</name>
    <dbReference type="NCBI Taxonomy" id="1123285"/>
    <lineage>
        <taxon>Bacteria</taxon>
        <taxon>Bacillati</taxon>
        <taxon>Bacillota</taxon>
        <taxon>Negativicutes</taxon>
        <taxon>Selenomonadales</taxon>
        <taxon>Sporomusaceae</taxon>
        <taxon>Sporolituus</taxon>
    </lineage>
</organism>
<sequence length="43" mass="4904">MNTKVYFAFVQHLCKINIGVFLCQNAGVYIFCLFADNKCNIAK</sequence>
<accession>A0A1G7J6C9</accession>
<protein>
    <submittedName>
        <fullName evidence="1">Uncharacterized protein</fullName>
    </submittedName>
</protein>
<dbReference type="AlphaFoldDB" id="A0A1G7J6C9"/>
<dbReference type="Proteomes" id="UP000243333">
    <property type="component" value="Unassembled WGS sequence"/>
</dbReference>
<reference evidence="2" key="1">
    <citation type="submission" date="2016-10" db="EMBL/GenBank/DDBJ databases">
        <authorList>
            <person name="Varghese N."/>
            <person name="Submissions S."/>
        </authorList>
    </citation>
    <scope>NUCLEOTIDE SEQUENCE [LARGE SCALE GENOMIC DNA]</scope>
    <source>
        <strain evidence="2">DSM 23256</strain>
    </source>
</reference>
<dbReference type="STRING" id="1123285.SAMN05660235_00783"/>
<evidence type="ECO:0000313" key="2">
    <source>
        <dbReference type="Proteomes" id="UP000243333"/>
    </source>
</evidence>
<gene>
    <name evidence="1" type="ORF">SAMN05660235_00783</name>
</gene>
<evidence type="ECO:0000313" key="1">
    <source>
        <dbReference type="EMBL" id="SDF20453.1"/>
    </source>
</evidence>
<proteinExistence type="predicted"/>
<keyword evidence="2" id="KW-1185">Reference proteome</keyword>
<name>A0A1G7J6C9_9FIRM</name>